<dbReference type="HOGENOM" id="CLU_003291_1_2_7"/>
<dbReference type="RefSeq" id="WP_011526734.1">
    <property type="nucleotide sequence ID" value="NC_008011.1"/>
</dbReference>
<evidence type="ECO:0000313" key="9">
    <source>
        <dbReference type="Proteomes" id="UP000002430"/>
    </source>
</evidence>
<evidence type="ECO:0000256" key="3">
    <source>
        <dbReference type="ARBA" id="ARBA00022630"/>
    </source>
</evidence>
<evidence type="ECO:0000256" key="5">
    <source>
        <dbReference type="ARBA" id="ARBA00023002"/>
    </source>
</evidence>
<dbReference type="PANTHER" id="PTHR43429">
    <property type="entry name" value="PYRIDINE NUCLEOTIDE-DISULFIDE OXIDOREDUCTASE DOMAIN-CONTAINING"/>
    <property type="match status" value="1"/>
</dbReference>
<dbReference type="Proteomes" id="UP000002430">
    <property type="component" value="Chromosome"/>
</dbReference>
<organism evidence="8 9">
    <name type="scientific">Lawsonia intracellularis (strain PHE/MN1-00)</name>
    <dbReference type="NCBI Taxonomy" id="363253"/>
    <lineage>
        <taxon>Bacteria</taxon>
        <taxon>Pseudomonadati</taxon>
        <taxon>Thermodesulfobacteriota</taxon>
        <taxon>Desulfovibrionia</taxon>
        <taxon>Desulfovibrionales</taxon>
        <taxon>Desulfovibrionaceae</taxon>
        <taxon>Lawsonia</taxon>
    </lineage>
</organism>
<comment type="cofactor">
    <cofactor evidence="1">
        <name>FAD</name>
        <dbReference type="ChEBI" id="CHEBI:57692"/>
    </cofactor>
</comment>
<sequence>MSKRVIIIGAIAAGPKAASRLRRLEPTTEILMVDKNEYISFGACGIPYYISGEINSIDSLRSTAYGVLRTPEYFQQKGITTYNRTQAISIDRKQQIVLLKHLLTNKEYTVSYDKLVLTTGSKPKLPTIKGQHLKHIVTISNTSLDSAQHIQTLCASKKIKHAVIIGGGFIGLEMAVSLAGKWKIKTSIIEVKPQVMPGYVSPDFADMLCHDLTKNNVEIFTSEQVLQFKGKNDSVNYLITDKRKIETDLVIFATGFLPETTLAQEAGLALDPKTGAILVNPYMQTSDPNIYAGGDCVAVPNPITGEHSWFTLGSLANRQGRIIGTNLAGGSDTFPGAVGNWCIKLFTLSACGAGLTLEKAKSLGFDAISASIEQADRSQSYPEHSIISLELIVDCSNRRVLGIQGICSASDVVKARIDAITMLLQYGHPTIDDISNAEMSYAPPFSSAMDPINVVANVADNILSGQLESVTSKTFTTMWNDRKNNTIFFVDTRPTTASKELKEKYPNEWHTIPFEEISSYLSELPKTQPIALICNTGLRAYETMSYLRGKGITNTIDVLGGMYAIKKRGEEL</sequence>
<dbReference type="SUPFAM" id="SSF55424">
    <property type="entry name" value="FAD/NAD-linked reductases, dimerisation (C-terminal) domain"/>
    <property type="match status" value="1"/>
</dbReference>
<name>Q1MQM2_LAWIP</name>
<evidence type="ECO:0000256" key="2">
    <source>
        <dbReference type="ARBA" id="ARBA00009130"/>
    </source>
</evidence>
<feature type="domain" description="Rhodanese" evidence="7">
    <location>
        <begin position="515"/>
        <end position="570"/>
    </location>
</feature>
<dbReference type="InterPro" id="IPR023753">
    <property type="entry name" value="FAD/NAD-binding_dom"/>
</dbReference>
<dbReference type="AlphaFoldDB" id="Q1MQM2"/>
<dbReference type="PRINTS" id="PR00411">
    <property type="entry name" value="PNDRDTASEI"/>
</dbReference>
<dbReference type="PRINTS" id="PR00368">
    <property type="entry name" value="FADPNR"/>
</dbReference>
<dbReference type="GO" id="GO:0016491">
    <property type="term" value="F:oxidoreductase activity"/>
    <property type="evidence" value="ECO:0007669"/>
    <property type="project" value="UniProtKB-KW"/>
</dbReference>
<dbReference type="InterPro" id="IPR050260">
    <property type="entry name" value="FAD-bd_OxRdtase"/>
</dbReference>
<evidence type="ECO:0000256" key="6">
    <source>
        <dbReference type="ARBA" id="ARBA00023284"/>
    </source>
</evidence>
<dbReference type="Gene3D" id="3.40.250.10">
    <property type="entry name" value="Rhodanese-like domain"/>
    <property type="match status" value="1"/>
</dbReference>
<gene>
    <name evidence="8" type="primary">nadh</name>
    <name evidence="8" type="ordered locus">LI0651</name>
</gene>
<dbReference type="InterPro" id="IPR036873">
    <property type="entry name" value="Rhodanese-like_dom_sf"/>
</dbReference>
<dbReference type="SUPFAM" id="SSF51905">
    <property type="entry name" value="FAD/NAD(P)-binding domain"/>
    <property type="match status" value="1"/>
</dbReference>
<dbReference type="OrthoDB" id="9769238at2"/>
<dbReference type="CDD" id="cd00158">
    <property type="entry name" value="RHOD"/>
    <property type="match status" value="1"/>
</dbReference>
<dbReference type="STRING" id="363253.LI0651"/>
<comment type="similarity">
    <text evidence="2">Belongs to the class-III pyridine nucleotide-disulfide oxidoreductase family.</text>
</comment>
<dbReference type="Pfam" id="PF02852">
    <property type="entry name" value="Pyr_redox_dim"/>
    <property type="match status" value="1"/>
</dbReference>
<dbReference type="InterPro" id="IPR016156">
    <property type="entry name" value="FAD/NAD-linked_Rdtase_dimer_sf"/>
</dbReference>
<dbReference type="PANTHER" id="PTHR43429:SF1">
    <property type="entry name" value="NAD(P)H SULFUR OXIDOREDUCTASE (COA-DEPENDENT)"/>
    <property type="match status" value="1"/>
</dbReference>
<keyword evidence="4" id="KW-0274">FAD</keyword>
<dbReference type="InterPro" id="IPR004099">
    <property type="entry name" value="Pyr_nucl-diS_OxRdtase_dimer"/>
</dbReference>
<dbReference type="SUPFAM" id="SSF52821">
    <property type="entry name" value="Rhodanese/Cell cycle control phosphatase"/>
    <property type="match status" value="1"/>
</dbReference>
<accession>Q1MQM2</accession>
<dbReference type="eggNOG" id="COG0607">
    <property type="taxonomic scope" value="Bacteria"/>
</dbReference>
<dbReference type="EMBL" id="AM180252">
    <property type="protein sequence ID" value="CAJ54705.1"/>
    <property type="molecule type" value="Genomic_DNA"/>
</dbReference>
<keyword evidence="6" id="KW-0676">Redox-active center</keyword>
<evidence type="ECO:0000256" key="1">
    <source>
        <dbReference type="ARBA" id="ARBA00001974"/>
    </source>
</evidence>
<keyword evidence="9" id="KW-1185">Reference proteome</keyword>
<dbReference type="InterPro" id="IPR001763">
    <property type="entry name" value="Rhodanese-like_dom"/>
</dbReference>
<dbReference type="Pfam" id="PF07992">
    <property type="entry name" value="Pyr_redox_2"/>
    <property type="match status" value="1"/>
</dbReference>
<dbReference type="KEGG" id="lip:LI0651"/>
<evidence type="ECO:0000256" key="4">
    <source>
        <dbReference type="ARBA" id="ARBA00022827"/>
    </source>
</evidence>
<evidence type="ECO:0000313" key="8">
    <source>
        <dbReference type="EMBL" id="CAJ54705.1"/>
    </source>
</evidence>
<evidence type="ECO:0000259" key="7">
    <source>
        <dbReference type="PROSITE" id="PS50206"/>
    </source>
</evidence>
<keyword evidence="5" id="KW-0560">Oxidoreductase</keyword>
<dbReference type="Gene3D" id="3.50.50.60">
    <property type="entry name" value="FAD/NAD(P)-binding domain"/>
    <property type="match status" value="2"/>
</dbReference>
<protein>
    <submittedName>
        <fullName evidence="8">Rhodanese-related sulfurtransferase</fullName>
    </submittedName>
</protein>
<reference evidence="8 9" key="1">
    <citation type="submission" date="2005-11" db="EMBL/GenBank/DDBJ databases">
        <title>The complete genome sequence of Lawsonia intracellularis: the causative agent of proliferative enteropathy.</title>
        <authorList>
            <person name="Kaur K."/>
            <person name="Zhang Q."/>
            <person name="Beckler D."/>
            <person name="Munir S."/>
            <person name="Li L."/>
            <person name="Kinsley K."/>
            <person name="Herron L."/>
            <person name="Peterson A."/>
            <person name="May B."/>
            <person name="Singh S."/>
            <person name="Gebhart C."/>
            <person name="Kapur V."/>
        </authorList>
    </citation>
    <scope>NUCLEOTIDE SEQUENCE [LARGE SCALE GENOMIC DNA]</scope>
    <source>
        <strain evidence="8 9">PHE/MN1-00</strain>
    </source>
</reference>
<proteinExistence type="inferred from homology"/>
<keyword evidence="3" id="KW-0285">Flavoprotein</keyword>
<dbReference type="InterPro" id="IPR036188">
    <property type="entry name" value="FAD/NAD-bd_sf"/>
</dbReference>
<dbReference type="eggNOG" id="COG0446">
    <property type="taxonomic scope" value="Bacteria"/>
</dbReference>
<dbReference type="PROSITE" id="PS50206">
    <property type="entry name" value="RHODANESE_3"/>
    <property type="match status" value="1"/>
</dbReference>